<evidence type="ECO:0000313" key="4">
    <source>
        <dbReference type="Proteomes" id="UP000663845"/>
    </source>
</evidence>
<accession>A0A814R9M1</accession>
<dbReference type="AlphaFoldDB" id="A0A814R9M1"/>
<name>A0A814R9M1_9BILA</name>
<organism evidence="2 4">
    <name type="scientific">Adineta steineri</name>
    <dbReference type="NCBI Taxonomy" id="433720"/>
    <lineage>
        <taxon>Eukaryota</taxon>
        <taxon>Metazoa</taxon>
        <taxon>Spiralia</taxon>
        <taxon>Gnathifera</taxon>
        <taxon>Rotifera</taxon>
        <taxon>Eurotatoria</taxon>
        <taxon>Bdelloidea</taxon>
        <taxon>Adinetida</taxon>
        <taxon>Adinetidae</taxon>
        <taxon>Adineta</taxon>
    </lineage>
</organism>
<reference evidence="2" key="1">
    <citation type="submission" date="2021-02" db="EMBL/GenBank/DDBJ databases">
        <authorList>
            <person name="Nowell W R."/>
        </authorList>
    </citation>
    <scope>NUCLEOTIDE SEQUENCE</scope>
</reference>
<evidence type="ECO:0000313" key="2">
    <source>
        <dbReference type="EMBL" id="CAF1129125.1"/>
    </source>
</evidence>
<dbReference type="Proteomes" id="UP000663845">
    <property type="component" value="Unassembled WGS sequence"/>
</dbReference>
<dbReference type="EMBL" id="CAJOAZ010000835">
    <property type="protein sequence ID" value="CAF3720898.1"/>
    <property type="molecule type" value="Genomic_DNA"/>
</dbReference>
<proteinExistence type="predicted"/>
<evidence type="ECO:0008006" key="5">
    <source>
        <dbReference type="Google" id="ProtNLM"/>
    </source>
</evidence>
<sequence length="557" mass="63099">MTQVKRFVVLGDAGAGKSAFINTMFNYCYGTQTADEVFKSENQSAVKLAIPCKGWTDLVSSNNPSSERDINDQTKSQTMTSNMYSLQFNKDLTFELIDTPGFNDTEGISNDESNLEEIEKVMSAVPFLNGIIIVANGAMVRLGTSFQHFLYLLHEICPNKLIDNVCVVLTNCDDVSCNMDSTTLHDLLNVSDKMIFRIQNNIFRWDRKIHSDKKLRNFRQNFEDVVDTIDKLIPVLEDFDEVPTNHFSMCNLQQSLIDENIQELIERMISLLCANQAEVNVRNGILNATTTMQANKNWEKQHEISAIRWMEVQTILDNSEVQTVTSSNKSSVESLISSVISLPTKLINKIGNTHKNKEKTKQSSDQQISSQKHDETPKILADNGATCPNHFTEQESISQGNNNRKNSKIDHGTPTMLSTKNSEPVYRKEEIKIHFTLPDNDAISHHDGALKQVCILDNELENLEKKQEALRHELNSLLEQLTIHVEKVRAINKHVDLFEKHNNLLTKFLEKIKATDSALDMKGYFNKVINILSKPSTTSDVSVDSQIALIERMEIED</sequence>
<dbReference type="InterPro" id="IPR027417">
    <property type="entry name" value="P-loop_NTPase"/>
</dbReference>
<dbReference type="EMBL" id="CAJNOG010000265">
    <property type="protein sequence ID" value="CAF1129125.1"/>
    <property type="molecule type" value="Genomic_DNA"/>
</dbReference>
<dbReference type="Gene3D" id="3.40.50.300">
    <property type="entry name" value="P-loop containing nucleotide triphosphate hydrolases"/>
    <property type="match status" value="1"/>
</dbReference>
<feature type="compositionally biased region" description="Polar residues" evidence="1">
    <location>
        <begin position="389"/>
        <end position="404"/>
    </location>
</feature>
<feature type="region of interest" description="Disordered" evidence="1">
    <location>
        <begin position="353"/>
        <end position="423"/>
    </location>
</feature>
<protein>
    <recommendedName>
        <fullName evidence="5">G domain-containing protein</fullName>
    </recommendedName>
</protein>
<gene>
    <name evidence="2" type="ORF">JYZ213_LOCUS22918</name>
    <name evidence="3" type="ORF">OXD698_LOCUS13634</name>
</gene>
<dbReference type="SUPFAM" id="SSF52540">
    <property type="entry name" value="P-loop containing nucleoside triphosphate hydrolases"/>
    <property type="match status" value="1"/>
</dbReference>
<evidence type="ECO:0000256" key="1">
    <source>
        <dbReference type="SAM" id="MobiDB-lite"/>
    </source>
</evidence>
<dbReference type="Proteomes" id="UP000663844">
    <property type="component" value="Unassembled WGS sequence"/>
</dbReference>
<dbReference type="PANTHER" id="PTHR32046:SF12">
    <property type="entry name" value="AIG1-TYPE G DOMAIN-CONTAINING PROTEIN"/>
    <property type="match status" value="1"/>
</dbReference>
<comment type="caution">
    <text evidence="2">The sequence shown here is derived from an EMBL/GenBank/DDBJ whole genome shotgun (WGS) entry which is preliminary data.</text>
</comment>
<evidence type="ECO:0000313" key="3">
    <source>
        <dbReference type="EMBL" id="CAF3720898.1"/>
    </source>
</evidence>
<dbReference type="PANTHER" id="PTHR32046">
    <property type="entry name" value="G DOMAIN-CONTAINING PROTEIN"/>
    <property type="match status" value="1"/>
</dbReference>